<dbReference type="EMBL" id="AP025292">
    <property type="protein sequence ID" value="BDC99063.1"/>
    <property type="molecule type" value="Genomic_DNA"/>
</dbReference>
<proteinExistence type="predicted"/>
<protein>
    <submittedName>
        <fullName evidence="1">Uncharacterized protein</fullName>
    </submittedName>
</protein>
<organism evidence="1 2">
    <name type="scientific">Persicobacter psychrovividus</name>
    <dbReference type="NCBI Taxonomy" id="387638"/>
    <lineage>
        <taxon>Bacteria</taxon>
        <taxon>Pseudomonadati</taxon>
        <taxon>Bacteroidota</taxon>
        <taxon>Cytophagia</taxon>
        <taxon>Cytophagales</taxon>
        <taxon>Persicobacteraceae</taxon>
        <taxon>Persicobacter</taxon>
    </lineage>
</organism>
<reference evidence="1 2" key="1">
    <citation type="submission" date="2021-12" db="EMBL/GenBank/DDBJ databases">
        <title>Genome sequencing of bacteria with rrn-lacking chromosome and rrn-plasmid.</title>
        <authorList>
            <person name="Anda M."/>
            <person name="Iwasaki W."/>
        </authorList>
    </citation>
    <scope>NUCLEOTIDE SEQUENCE [LARGE SCALE GENOMIC DNA]</scope>
    <source>
        <strain evidence="1 2">NBRC 101262</strain>
    </source>
</reference>
<keyword evidence="2" id="KW-1185">Reference proteome</keyword>
<gene>
    <name evidence="1" type="ORF">PEPS_13440</name>
</gene>
<name>A0ABM7VDP8_9BACT</name>
<dbReference type="Proteomes" id="UP001354989">
    <property type="component" value="Chromosome"/>
</dbReference>
<sequence length="37" mass="4342">MLIALNQKTENQYFPLKNWALSGDFIVLKNQRNPKAH</sequence>
<evidence type="ECO:0000313" key="2">
    <source>
        <dbReference type="Proteomes" id="UP001354989"/>
    </source>
</evidence>
<accession>A0ABM7VDP8</accession>
<evidence type="ECO:0000313" key="1">
    <source>
        <dbReference type="EMBL" id="BDC99063.1"/>
    </source>
</evidence>